<evidence type="ECO:0000256" key="5">
    <source>
        <dbReference type="ARBA" id="ARBA00022598"/>
    </source>
</evidence>
<dbReference type="GO" id="GO:0004641">
    <property type="term" value="F:phosphoribosylformylglycinamidine cyclo-ligase activity"/>
    <property type="evidence" value="ECO:0007669"/>
    <property type="project" value="UniProtKB-EC"/>
</dbReference>
<dbReference type="SUPFAM" id="SSF56042">
    <property type="entry name" value="PurM C-terminal domain-like"/>
    <property type="match status" value="1"/>
</dbReference>
<comment type="similarity">
    <text evidence="2 12">Belongs to the AIR synthase family.</text>
</comment>
<evidence type="ECO:0000259" key="14">
    <source>
        <dbReference type="Pfam" id="PF02769"/>
    </source>
</evidence>
<dbReference type="SUPFAM" id="SSF55326">
    <property type="entry name" value="PurM N-terminal domain-like"/>
    <property type="match status" value="1"/>
</dbReference>
<dbReference type="NCBIfam" id="TIGR00878">
    <property type="entry name" value="purM"/>
    <property type="match status" value="1"/>
</dbReference>
<dbReference type="Gene3D" id="3.90.650.10">
    <property type="entry name" value="PurM-like C-terminal domain"/>
    <property type="match status" value="1"/>
</dbReference>
<evidence type="ECO:0000256" key="3">
    <source>
        <dbReference type="ARBA" id="ARBA00013047"/>
    </source>
</evidence>
<evidence type="ECO:0000256" key="7">
    <source>
        <dbReference type="ARBA" id="ARBA00022840"/>
    </source>
</evidence>
<dbReference type="Proteomes" id="UP001078443">
    <property type="component" value="Unassembled WGS sequence"/>
</dbReference>
<name>A0ABT4D0S4_9CLOT</name>
<dbReference type="PANTHER" id="PTHR10520">
    <property type="entry name" value="TRIFUNCTIONAL PURINE BIOSYNTHETIC PROTEIN ADENOSINE-3-RELATED"/>
    <property type="match status" value="1"/>
</dbReference>
<dbReference type="EMBL" id="JAPQER010000002">
    <property type="protein sequence ID" value="MCY6484222.1"/>
    <property type="molecule type" value="Genomic_DNA"/>
</dbReference>
<dbReference type="InterPro" id="IPR036676">
    <property type="entry name" value="PurM-like_C_sf"/>
</dbReference>
<evidence type="ECO:0000256" key="1">
    <source>
        <dbReference type="ARBA" id="ARBA00004686"/>
    </source>
</evidence>
<feature type="domain" description="PurM-like N-terminal" evidence="13">
    <location>
        <begin position="52"/>
        <end position="158"/>
    </location>
</feature>
<evidence type="ECO:0000256" key="2">
    <source>
        <dbReference type="ARBA" id="ARBA00010280"/>
    </source>
</evidence>
<comment type="caution">
    <text evidence="15">The sequence shown here is derived from an EMBL/GenBank/DDBJ whole genome shotgun (WGS) entry which is preliminary data.</text>
</comment>
<accession>A0ABT4D0S4</accession>
<dbReference type="Pfam" id="PF02769">
    <property type="entry name" value="AIRS_C"/>
    <property type="match status" value="1"/>
</dbReference>
<evidence type="ECO:0000256" key="9">
    <source>
        <dbReference type="ARBA" id="ARBA00032931"/>
    </source>
</evidence>
<keyword evidence="16" id="KW-1185">Reference proteome</keyword>
<dbReference type="InterPro" id="IPR004733">
    <property type="entry name" value="PurM_cligase"/>
</dbReference>
<dbReference type="InterPro" id="IPR010918">
    <property type="entry name" value="PurM-like_C_dom"/>
</dbReference>
<evidence type="ECO:0000256" key="4">
    <source>
        <dbReference type="ARBA" id="ARBA00020367"/>
    </source>
</evidence>
<evidence type="ECO:0000256" key="12">
    <source>
        <dbReference type="HAMAP-Rule" id="MF_00741"/>
    </source>
</evidence>
<reference evidence="15" key="1">
    <citation type="submission" date="2022-12" db="EMBL/GenBank/DDBJ databases">
        <authorList>
            <person name="Wang J."/>
        </authorList>
    </citation>
    <scope>NUCLEOTIDE SEQUENCE</scope>
    <source>
        <strain evidence="15">HY-45-18</strain>
    </source>
</reference>
<evidence type="ECO:0000256" key="8">
    <source>
        <dbReference type="ARBA" id="ARBA00031908"/>
    </source>
</evidence>
<sequence>MATYKDAGVNIEEGYKAVKLMKEYAGNTFNAGVLNNLGSFAGMYELPKFKNPVLVSGTDGVGTKLKVAFDMEKYDTVGIDCVAMCVNDILCHGAKPLFFLDYIACGKLDAEKAADLVKGVSEGCMQAGCALIGGETAEMPGFYKTGEYDIAGFGVGIVEKDEIIDGSKISVGDVLIGIESSGIHSNGYSLVRKLITDLNKDFDEKKIGDVILTPTKIYAKIVLNLIKEYKIKGMAHITGGGFYENIPRMFKDDFKAVINKNSFEIPPIFKYMMSLGVEEEHMFNTFNMGIGYVVCVSKEDAEDVIKSIESLGSKAYKIGCVEAGGKGVCLK</sequence>
<evidence type="ECO:0000313" key="16">
    <source>
        <dbReference type="Proteomes" id="UP001078443"/>
    </source>
</evidence>
<keyword evidence="12" id="KW-0658">Purine biosynthesis</keyword>
<comment type="pathway">
    <text evidence="1 12">Purine metabolism; IMP biosynthesis via de novo pathway; 5-amino-1-(5-phospho-D-ribosyl)imidazole from N(2)-formyl-N(1)-(5-phospho-D-ribosyl)glycinamide: step 2/2.</text>
</comment>
<keyword evidence="7 12" id="KW-0067">ATP-binding</keyword>
<evidence type="ECO:0000259" key="13">
    <source>
        <dbReference type="Pfam" id="PF00586"/>
    </source>
</evidence>
<evidence type="ECO:0000313" key="15">
    <source>
        <dbReference type="EMBL" id="MCY6484222.1"/>
    </source>
</evidence>
<dbReference type="RefSeq" id="WP_268040493.1">
    <property type="nucleotide sequence ID" value="NZ_JAPQER010000002.1"/>
</dbReference>
<organism evidence="15 16">
    <name type="scientific">Clostridium aestuarii</name>
    <dbReference type="NCBI Taxonomy" id="338193"/>
    <lineage>
        <taxon>Bacteria</taxon>
        <taxon>Bacillati</taxon>
        <taxon>Bacillota</taxon>
        <taxon>Clostridia</taxon>
        <taxon>Eubacteriales</taxon>
        <taxon>Clostridiaceae</taxon>
        <taxon>Clostridium</taxon>
    </lineage>
</organism>
<dbReference type="EC" id="6.3.3.1" evidence="3 12"/>
<gene>
    <name evidence="12 15" type="primary">purM</name>
    <name evidence="15" type="ORF">OW763_07615</name>
</gene>
<dbReference type="CDD" id="cd02196">
    <property type="entry name" value="PurM"/>
    <property type="match status" value="1"/>
</dbReference>
<dbReference type="PANTHER" id="PTHR10520:SF12">
    <property type="entry name" value="TRIFUNCTIONAL PURINE BIOSYNTHETIC PROTEIN ADENOSINE-3"/>
    <property type="match status" value="1"/>
</dbReference>
<proteinExistence type="inferred from homology"/>
<dbReference type="InterPro" id="IPR016188">
    <property type="entry name" value="PurM-like_N"/>
</dbReference>
<dbReference type="HAMAP" id="MF_00741">
    <property type="entry name" value="AIRS"/>
    <property type="match status" value="1"/>
</dbReference>
<dbReference type="Pfam" id="PF00586">
    <property type="entry name" value="AIRS"/>
    <property type="match status" value="1"/>
</dbReference>
<evidence type="ECO:0000256" key="10">
    <source>
        <dbReference type="ARBA" id="ARBA00033093"/>
    </source>
</evidence>
<comment type="catalytic activity">
    <reaction evidence="11 12">
        <text>2-formamido-N(1)-(5-O-phospho-beta-D-ribosyl)acetamidine + ATP = 5-amino-1-(5-phospho-beta-D-ribosyl)imidazole + ADP + phosphate + H(+)</text>
        <dbReference type="Rhea" id="RHEA:23032"/>
        <dbReference type="ChEBI" id="CHEBI:15378"/>
        <dbReference type="ChEBI" id="CHEBI:30616"/>
        <dbReference type="ChEBI" id="CHEBI:43474"/>
        <dbReference type="ChEBI" id="CHEBI:137981"/>
        <dbReference type="ChEBI" id="CHEBI:147287"/>
        <dbReference type="ChEBI" id="CHEBI:456216"/>
        <dbReference type="EC" id="6.3.3.1"/>
    </reaction>
</comment>
<dbReference type="Gene3D" id="3.30.1330.10">
    <property type="entry name" value="PurM-like, N-terminal domain"/>
    <property type="match status" value="1"/>
</dbReference>
<comment type="subcellular location">
    <subcellularLocation>
        <location evidence="12">Cytoplasm</location>
    </subcellularLocation>
</comment>
<evidence type="ECO:0000256" key="11">
    <source>
        <dbReference type="ARBA" id="ARBA00049057"/>
    </source>
</evidence>
<dbReference type="InterPro" id="IPR036921">
    <property type="entry name" value="PurM-like_N_sf"/>
</dbReference>
<keyword evidence="12" id="KW-0963">Cytoplasm</keyword>
<keyword evidence="5 12" id="KW-0436">Ligase</keyword>
<feature type="domain" description="PurM-like C-terminal" evidence="14">
    <location>
        <begin position="171"/>
        <end position="327"/>
    </location>
</feature>
<protein>
    <recommendedName>
        <fullName evidence="4 12">Phosphoribosylformylglycinamidine cyclo-ligase</fullName>
        <ecNumber evidence="3 12">6.3.3.1</ecNumber>
    </recommendedName>
    <alternativeName>
        <fullName evidence="9 12">AIR synthase</fullName>
    </alternativeName>
    <alternativeName>
        <fullName evidence="10 12">AIRS</fullName>
    </alternativeName>
    <alternativeName>
        <fullName evidence="8 12">Phosphoribosyl-aminoimidazole synthetase</fullName>
    </alternativeName>
</protein>
<evidence type="ECO:0000256" key="6">
    <source>
        <dbReference type="ARBA" id="ARBA00022741"/>
    </source>
</evidence>
<keyword evidence="6 12" id="KW-0547">Nucleotide-binding</keyword>